<dbReference type="AlphaFoldDB" id="A0A2S7IW08"/>
<keyword evidence="3" id="KW-1185">Reference proteome</keyword>
<reference evidence="2 3" key="1">
    <citation type="submission" date="2018-02" db="EMBL/GenBank/DDBJ databases">
        <title>Draft genome sequence of Ochrobactrum oryzae found in Brazil.</title>
        <authorList>
            <person name="Cerdeira L."/>
            <person name="Andrade F."/>
            <person name="Zacariotto T."/>
            <person name="Barbosa B."/>
            <person name="Santos S."/>
            <person name="Cassetari V."/>
            <person name="Lincopan N."/>
        </authorList>
    </citation>
    <scope>NUCLEOTIDE SEQUENCE [LARGE SCALE GENOMIC DNA]</scope>
    <source>
        <strain evidence="2 3">OA447</strain>
    </source>
</reference>
<protein>
    <submittedName>
        <fullName evidence="2">Uncharacterized protein</fullName>
    </submittedName>
</protein>
<feature type="compositionally biased region" description="Basic and acidic residues" evidence="1">
    <location>
        <begin position="155"/>
        <end position="166"/>
    </location>
</feature>
<gene>
    <name evidence="2" type="ORF">C3731_17510</name>
</gene>
<proteinExistence type="predicted"/>
<dbReference type="OrthoDB" id="7906519at2"/>
<dbReference type="RefSeq" id="WP_104756903.1">
    <property type="nucleotide sequence ID" value="NZ_PTRC01000033.1"/>
</dbReference>
<organism evidence="2 3">
    <name type="scientific">Brucella oryzae</name>
    <dbReference type="NCBI Taxonomy" id="335286"/>
    <lineage>
        <taxon>Bacteria</taxon>
        <taxon>Pseudomonadati</taxon>
        <taxon>Pseudomonadota</taxon>
        <taxon>Alphaproteobacteria</taxon>
        <taxon>Hyphomicrobiales</taxon>
        <taxon>Brucellaceae</taxon>
        <taxon>Brucella/Ochrobactrum group</taxon>
        <taxon>Brucella</taxon>
    </lineage>
</organism>
<evidence type="ECO:0000313" key="2">
    <source>
        <dbReference type="EMBL" id="PQA72197.1"/>
    </source>
</evidence>
<dbReference type="EMBL" id="PTRC01000033">
    <property type="protein sequence ID" value="PQA72197.1"/>
    <property type="molecule type" value="Genomic_DNA"/>
</dbReference>
<name>A0A2S7IW08_9HYPH</name>
<comment type="caution">
    <text evidence="2">The sequence shown here is derived from an EMBL/GenBank/DDBJ whole genome shotgun (WGS) entry which is preliminary data.</text>
</comment>
<accession>A0A2S7IW08</accession>
<dbReference type="Proteomes" id="UP000238493">
    <property type="component" value="Unassembled WGS sequence"/>
</dbReference>
<feature type="region of interest" description="Disordered" evidence="1">
    <location>
        <begin position="148"/>
        <end position="175"/>
    </location>
</feature>
<sequence>MNAGHNSKLTQGEYDALLMDCARKESAHLARIAGLQAERKADRKIFQSYGYTLNEVDTLVKAMNAEDKDKVGEKHRRQANALALLGIIKKQGDLFEDDRDYLDKVFDDGKVAGLKALDRVSEFMAGTDEDQAWLRGYDAGQEEQRKNLLSAMEKINAEADRDHGDNPEFPDQEAA</sequence>
<evidence type="ECO:0000313" key="3">
    <source>
        <dbReference type="Proteomes" id="UP000238493"/>
    </source>
</evidence>
<evidence type="ECO:0000256" key="1">
    <source>
        <dbReference type="SAM" id="MobiDB-lite"/>
    </source>
</evidence>